<proteinExistence type="predicted"/>
<reference evidence="2 3" key="1">
    <citation type="journal article" date="2014" name="PLoS ONE">
        <title>De novo Genome Assembly of the Fungal Plant Pathogen Pyrenophora semeniperda.</title>
        <authorList>
            <person name="Soliai M.M."/>
            <person name="Meyer S.E."/>
            <person name="Udall J.A."/>
            <person name="Elzinga D.E."/>
            <person name="Hermansen R.A."/>
            <person name="Bodily P.M."/>
            <person name="Hart A.A."/>
            <person name="Coleman C.E."/>
        </authorList>
    </citation>
    <scope>NUCLEOTIDE SEQUENCE [LARGE SCALE GENOMIC DNA]</scope>
    <source>
        <strain evidence="2 3">CCB06</strain>
        <tissue evidence="2">Mycelium</tissue>
    </source>
</reference>
<sequence>MTLSLQNFPLPTTTLPNLILPSTVLDTAFPSVTLPIYLPAGYVLPLDFKHTSDTTLLSISAAIVSPTTTVSLHTLNLHTLKVLDFPLNATHTPKNALDASTKTADFRIPSAFLDTASPTTTLSILRPTNLTIPSTFLNTASPATALSLHRPTSLVFPINSTSTSKPAISTTLRYASTKTANLTIPSFFTFLDTASPATTLRLHRPTSLVLPINSTHTPTTTIYLPVASAANLIPRNTQGDCSPQPTGIGLLLIDEDTPQNFYVSRAILSTASHVPTPQTPVKYTRAFSVANASYSGTTYLGHYELRSYDPSVCAAHYTEQPCKGFNIYFERSPSIHLGPGCKTASTRTLVKCALWGEELIKKAVVNRGSKEWDFEVVIAGSNGYHLERFGSGSETHEEVSGGQGERLVAGVGVTAWWFVVGVVVVGGMLS</sequence>
<feature type="transmembrane region" description="Helical" evidence="1">
    <location>
        <begin position="407"/>
        <end position="429"/>
    </location>
</feature>
<keyword evidence="1" id="KW-1133">Transmembrane helix</keyword>
<gene>
    <name evidence="2" type="ORF">GMOD_00009579</name>
</gene>
<dbReference type="OrthoDB" id="271448at2759"/>
<protein>
    <submittedName>
        <fullName evidence="2">Galactose oxidase</fullName>
    </submittedName>
</protein>
<evidence type="ECO:0000313" key="3">
    <source>
        <dbReference type="Proteomes" id="UP000265663"/>
    </source>
</evidence>
<dbReference type="PANTHER" id="PTHR36578:SF1">
    <property type="entry name" value="APPLE DOMAIN-CONTAINING PROTEIN"/>
    <property type="match status" value="1"/>
</dbReference>
<name>A0A3M7MFA9_9PLEO</name>
<evidence type="ECO:0000313" key="2">
    <source>
        <dbReference type="EMBL" id="RMZ73069.1"/>
    </source>
</evidence>
<dbReference type="EMBL" id="KE747838">
    <property type="protein sequence ID" value="RMZ73069.1"/>
    <property type="molecule type" value="Genomic_DNA"/>
</dbReference>
<dbReference type="Proteomes" id="UP000265663">
    <property type="component" value="Unassembled WGS sequence"/>
</dbReference>
<keyword evidence="1" id="KW-0472">Membrane</keyword>
<dbReference type="PANTHER" id="PTHR36578">
    <property type="entry name" value="CHROMOSOME 15, WHOLE GENOME SHOTGUN SEQUENCE"/>
    <property type="match status" value="1"/>
</dbReference>
<evidence type="ECO:0000256" key="1">
    <source>
        <dbReference type="SAM" id="Phobius"/>
    </source>
</evidence>
<keyword evidence="1" id="KW-0812">Transmembrane</keyword>
<accession>A0A3M7MFA9</accession>
<organism evidence="2 3">
    <name type="scientific">Pyrenophora seminiperda CCB06</name>
    <dbReference type="NCBI Taxonomy" id="1302712"/>
    <lineage>
        <taxon>Eukaryota</taxon>
        <taxon>Fungi</taxon>
        <taxon>Dikarya</taxon>
        <taxon>Ascomycota</taxon>
        <taxon>Pezizomycotina</taxon>
        <taxon>Dothideomycetes</taxon>
        <taxon>Pleosporomycetidae</taxon>
        <taxon>Pleosporales</taxon>
        <taxon>Pleosporineae</taxon>
        <taxon>Pleosporaceae</taxon>
        <taxon>Pyrenophora</taxon>
    </lineage>
</organism>
<dbReference type="AlphaFoldDB" id="A0A3M7MFA9"/>
<keyword evidence="3" id="KW-1185">Reference proteome</keyword>